<accession>A0ABT8TC66</accession>
<dbReference type="InterPro" id="IPR049806">
    <property type="entry name" value="MasK-like_C"/>
</dbReference>
<sequence length="322" mass="34893">MAHREQDTLASPFDRSAADDSRFGKLLVGAFVVFALLGIAVPLISVPEIEREEKEKLPPQLARVLLEKEEIPPPPPPPEPEPEPEPEEPEPEPEPEEPPEPEPEVTPEPEPEPEPITEVDQAREVAKVSGVLQFQDALADMREAINTEALASEDITRGQAEAERVERNLITSNAEADSGGINTAALSTDTAGVALSGRETTQVESPLGGSDAVASANREPARAPGERTDEEIRKVMSQHASALDRYYRRALRSNPALQGKVVLKLVINPDGTLADVSIVSSGLNDPDLEAKVLARVQLITFPARQNVAVTTRNYTLNFLPQL</sequence>
<evidence type="ECO:0000256" key="6">
    <source>
        <dbReference type="SAM" id="Phobius"/>
    </source>
</evidence>
<dbReference type="InterPro" id="IPR006260">
    <property type="entry name" value="TonB/TolA_C"/>
</dbReference>
<dbReference type="NCBIfam" id="TIGR01352">
    <property type="entry name" value="tonB_Cterm"/>
    <property type="match status" value="1"/>
</dbReference>
<dbReference type="Pfam" id="PF03544">
    <property type="entry name" value="TonB_C"/>
    <property type="match status" value="1"/>
</dbReference>
<dbReference type="SUPFAM" id="SSF74653">
    <property type="entry name" value="TolA/TonB C-terminal domain"/>
    <property type="match status" value="1"/>
</dbReference>
<proteinExistence type="predicted"/>
<evidence type="ECO:0000256" key="5">
    <source>
        <dbReference type="SAM" id="MobiDB-lite"/>
    </source>
</evidence>
<keyword evidence="2 6" id="KW-0812">Transmembrane</keyword>
<feature type="transmembrane region" description="Helical" evidence="6">
    <location>
        <begin position="26"/>
        <end position="46"/>
    </location>
</feature>
<evidence type="ECO:0000259" key="7">
    <source>
        <dbReference type="Pfam" id="PF03544"/>
    </source>
</evidence>
<dbReference type="EMBL" id="JAULRT010000035">
    <property type="protein sequence ID" value="MDO3381516.1"/>
    <property type="molecule type" value="Genomic_DNA"/>
</dbReference>
<evidence type="ECO:0000313" key="8">
    <source>
        <dbReference type="EMBL" id="MDO3381516.1"/>
    </source>
</evidence>
<feature type="region of interest" description="Disordered" evidence="5">
    <location>
        <begin position="198"/>
        <end position="225"/>
    </location>
</feature>
<dbReference type="RefSeq" id="WP_302711649.1">
    <property type="nucleotide sequence ID" value="NZ_JAULRT010000035.1"/>
</dbReference>
<reference evidence="8" key="1">
    <citation type="submission" date="2023-07" db="EMBL/GenBank/DDBJ databases">
        <title>Gilvimarinus algae sp. nov., isolated from the surface of Kelp.</title>
        <authorList>
            <person name="Sun Y.Y."/>
            <person name="Gong Y."/>
            <person name="Du Z.J."/>
        </authorList>
    </citation>
    <scope>NUCLEOTIDE SEQUENCE</scope>
    <source>
        <strain evidence="8">SDUM040014</strain>
    </source>
</reference>
<evidence type="ECO:0000256" key="1">
    <source>
        <dbReference type="ARBA" id="ARBA00004167"/>
    </source>
</evidence>
<feature type="region of interest" description="Disordered" evidence="5">
    <location>
        <begin position="52"/>
        <end position="118"/>
    </location>
</feature>
<organism evidence="8 9">
    <name type="scientific">Gilvimarinus algae</name>
    <dbReference type="NCBI Taxonomy" id="3058037"/>
    <lineage>
        <taxon>Bacteria</taxon>
        <taxon>Pseudomonadati</taxon>
        <taxon>Pseudomonadota</taxon>
        <taxon>Gammaproteobacteria</taxon>
        <taxon>Cellvibrionales</taxon>
        <taxon>Cellvibrionaceae</taxon>
        <taxon>Gilvimarinus</taxon>
    </lineage>
</organism>
<comment type="subcellular location">
    <subcellularLocation>
        <location evidence="1">Membrane</location>
        <topology evidence="1">Single-pass membrane protein</topology>
    </subcellularLocation>
</comment>
<dbReference type="Gene3D" id="3.30.1150.10">
    <property type="match status" value="1"/>
</dbReference>
<dbReference type="NCBIfam" id="NF033768">
    <property type="entry name" value="myxo_SS_tail"/>
    <property type="match status" value="1"/>
</dbReference>
<dbReference type="Proteomes" id="UP001168380">
    <property type="component" value="Unassembled WGS sequence"/>
</dbReference>
<keyword evidence="4 6" id="KW-0472">Membrane</keyword>
<name>A0ABT8TC66_9GAMM</name>
<evidence type="ECO:0000256" key="4">
    <source>
        <dbReference type="ARBA" id="ARBA00023136"/>
    </source>
</evidence>
<evidence type="ECO:0000256" key="2">
    <source>
        <dbReference type="ARBA" id="ARBA00022692"/>
    </source>
</evidence>
<feature type="compositionally biased region" description="Acidic residues" evidence="5">
    <location>
        <begin position="80"/>
        <end position="117"/>
    </location>
</feature>
<feature type="domain" description="TonB C-terminal" evidence="7">
    <location>
        <begin position="256"/>
        <end position="311"/>
    </location>
</feature>
<keyword evidence="9" id="KW-1185">Reference proteome</keyword>
<dbReference type="InterPro" id="IPR037682">
    <property type="entry name" value="TonB_C"/>
</dbReference>
<evidence type="ECO:0000256" key="3">
    <source>
        <dbReference type="ARBA" id="ARBA00022989"/>
    </source>
</evidence>
<evidence type="ECO:0000313" key="9">
    <source>
        <dbReference type="Proteomes" id="UP001168380"/>
    </source>
</evidence>
<comment type="caution">
    <text evidence="8">The sequence shown here is derived from an EMBL/GenBank/DDBJ whole genome shotgun (WGS) entry which is preliminary data.</text>
</comment>
<gene>
    <name evidence="8" type="ORF">QWI16_04975</name>
</gene>
<keyword evidence="3 6" id="KW-1133">Transmembrane helix</keyword>
<protein>
    <submittedName>
        <fullName evidence="8">AgmX/PglI C-terminal domain-containing protein</fullName>
    </submittedName>
</protein>